<keyword evidence="1" id="KW-0472">Membrane</keyword>
<feature type="transmembrane region" description="Helical" evidence="1">
    <location>
        <begin position="73"/>
        <end position="92"/>
    </location>
</feature>
<organism evidence="2 3">
    <name type="scientific">Agrobacterium rubi TR3 = NBRC 13261</name>
    <dbReference type="NCBI Taxonomy" id="1368415"/>
    <lineage>
        <taxon>Bacteria</taxon>
        <taxon>Pseudomonadati</taxon>
        <taxon>Pseudomonadota</taxon>
        <taxon>Alphaproteobacteria</taxon>
        <taxon>Hyphomicrobiales</taxon>
        <taxon>Rhizobiaceae</taxon>
        <taxon>Rhizobium/Agrobacterium group</taxon>
        <taxon>Agrobacterium</taxon>
    </lineage>
</organism>
<protein>
    <submittedName>
        <fullName evidence="2">Uncharacterized protein</fullName>
    </submittedName>
</protein>
<evidence type="ECO:0000313" key="3">
    <source>
        <dbReference type="Proteomes" id="UP000028701"/>
    </source>
</evidence>
<evidence type="ECO:0000313" key="2">
    <source>
        <dbReference type="EMBL" id="GAK70610.1"/>
    </source>
</evidence>
<evidence type="ECO:0000256" key="1">
    <source>
        <dbReference type="SAM" id="Phobius"/>
    </source>
</evidence>
<dbReference type="Proteomes" id="UP000028701">
    <property type="component" value="Unassembled WGS sequence"/>
</dbReference>
<gene>
    <name evidence="2" type="ORF">RRU01S_12_01930</name>
</gene>
<reference evidence="2 3" key="1">
    <citation type="submission" date="2014-08" db="EMBL/GenBank/DDBJ databases">
        <title>Whole genome shotgun sequence of Rhizobium rubi NBRC 13261.</title>
        <authorList>
            <person name="Katano-Makiyama Y."/>
            <person name="Hosoyama A."/>
            <person name="Hashimoto M."/>
            <person name="Hosoyama Y."/>
            <person name="Noguchi M."/>
            <person name="Tsuchikane K."/>
            <person name="Uohara A."/>
            <person name="Ohji S."/>
            <person name="Ichikawa N."/>
            <person name="Kimura A."/>
            <person name="Yamazoe A."/>
            <person name="Fujita N."/>
        </authorList>
    </citation>
    <scope>NUCLEOTIDE SEQUENCE [LARGE SCALE GENOMIC DNA]</scope>
    <source>
        <strain evidence="2 3">NBRC 13261</strain>
    </source>
</reference>
<dbReference type="OrthoDB" id="8421292at2"/>
<comment type="caution">
    <text evidence="2">The sequence shown here is derived from an EMBL/GenBank/DDBJ whole genome shotgun (WGS) entry which is preliminary data.</text>
</comment>
<dbReference type="AlphaFoldDB" id="A0A081CVB4"/>
<dbReference type="EMBL" id="BBJU01000012">
    <property type="protein sequence ID" value="GAK70610.1"/>
    <property type="molecule type" value="Genomic_DNA"/>
</dbReference>
<proteinExistence type="predicted"/>
<keyword evidence="1" id="KW-1133">Transmembrane helix</keyword>
<name>A0A081CVB4_9HYPH</name>
<accession>A0A081CVB4</accession>
<keyword evidence="1" id="KW-0812">Transmembrane</keyword>
<sequence length="105" mass="11580">MKAMFRFISFVCLAAAVGVGVFDSIRSVATSSVDLMSAKDAWFQLFPASLAMAQAGVAHYIHPEAWRWFENGLAMVPAFAVLLALSLLFWMAGYRKRRALGRFSG</sequence>